<dbReference type="PANTHER" id="PTHR25465:SF14">
    <property type="entry name" value="E3 UBIQUITIN-PROTEIN LIGASE TRIM65"/>
    <property type="match status" value="1"/>
</dbReference>
<evidence type="ECO:0000313" key="24">
    <source>
        <dbReference type="Proteomes" id="UP000248483"/>
    </source>
</evidence>
<evidence type="ECO:0000256" key="10">
    <source>
        <dbReference type="ARBA" id="ARBA00022723"/>
    </source>
</evidence>
<keyword evidence="6" id="KW-0963">Cytoplasm</keyword>
<evidence type="ECO:0000256" key="17">
    <source>
        <dbReference type="ARBA" id="ARBA00073100"/>
    </source>
</evidence>
<evidence type="ECO:0000256" key="4">
    <source>
        <dbReference type="ARBA" id="ARBA00008518"/>
    </source>
</evidence>
<dbReference type="AlphaFoldDB" id="A0A2Y9PQX8"/>
<dbReference type="InterPro" id="IPR017907">
    <property type="entry name" value="Znf_RING_CS"/>
</dbReference>
<evidence type="ECO:0000256" key="15">
    <source>
        <dbReference type="ARBA" id="ARBA00023054"/>
    </source>
</evidence>
<dbReference type="PRINTS" id="PR01407">
    <property type="entry name" value="BUTYPHLNCDUF"/>
</dbReference>
<dbReference type="SMART" id="SM00184">
    <property type="entry name" value="RING"/>
    <property type="match status" value="1"/>
</dbReference>
<dbReference type="CDD" id="cd12896">
    <property type="entry name" value="SPRY_PRY_TRIM65"/>
    <property type="match status" value="1"/>
</dbReference>
<organism evidence="24 25">
    <name type="scientific">Delphinapterus leucas</name>
    <name type="common">Beluga whale</name>
    <dbReference type="NCBI Taxonomy" id="9749"/>
    <lineage>
        <taxon>Eukaryota</taxon>
        <taxon>Metazoa</taxon>
        <taxon>Chordata</taxon>
        <taxon>Craniata</taxon>
        <taxon>Vertebrata</taxon>
        <taxon>Euteleostomi</taxon>
        <taxon>Mammalia</taxon>
        <taxon>Eutheria</taxon>
        <taxon>Laurasiatheria</taxon>
        <taxon>Artiodactyla</taxon>
        <taxon>Whippomorpha</taxon>
        <taxon>Cetacea</taxon>
        <taxon>Odontoceti</taxon>
        <taxon>Monodontidae</taxon>
        <taxon>Delphinapterus</taxon>
    </lineage>
</organism>
<dbReference type="Pfam" id="PF00622">
    <property type="entry name" value="SPRY"/>
    <property type="match status" value="1"/>
</dbReference>
<dbReference type="Gene3D" id="3.30.40.10">
    <property type="entry name" value="Zinc/RING finger domain, C3HC4 (zinc finger)"/>
    <property type="match status" value="1"/>
</dbReference>
<dbReference type="GO" id="GO:0005654">
    <property type="term" value="C:nucleoplasm"/>
    <property type="evidence" value="ECO:0007669"/>
    <property type="project" value="Ensembl"/>
</dbReference>
<evidence type="ECO:0000256" key="21">
    <source>
        <dbReference type="SAM" id="MobiDB-lite"/>
    </source>
</evidence>
<dbReference type="InterPro" id="IPR051051">
    <property type="entry name" value="E3_ubiq-ligase_TRIM/RNF"/>
</dbReference>
<dbReference type="CTD" id="201292"/>
<evidence type="ECO:0000256" key="19">
    <source>
        <dbReference type="PROSITE-ProRule" id="PRU00175"/>
    </source>
</evidence>
<evidence type="ECO:0000256" key="13">
    <source>
        <dbReference type="ARBA" id="ARBA00022859"/>
    </source>
</evidence>
<dbReference type="InterPro" id="IPR018957">
    <property type="entry name" value="Znf_C3HC4_RING-type"/>
</dbReference>
<dbReference type="GO" id="GO:0008270">
    <property type="term" value="F:zinc ion binding"/>
    <property type="evidence" value="ECO:0007669"/>
    <property type="project" value="UniProtKB-KW"/>
</dbReference>
<evidence type="ECO:0000256" key="7">
    <source>
        <dbReference type="ARBA" id="ARBA00022553"/>
    </source>
</evidence>
<dbReference type="GO" id="GO:0140374">
    <property type="term" value="P:antiviral innate immune response"/>
    <property type="evidence" value="ECO:0007669"/>
    <property type="project" value="Ensembl"/>
</dbReference>
<dbReference type="SUPFAM" id="SSF57845">
    <property type="entry name" value="B-box zinc-binding domain"/>
    <property type="match status" value="1"/>
</dbReference>
<gene>
    <name evidence="25" type="primary">TRIM65</name>
</gene>
<comment type="subcellular location">
    <subcellularLocation>
        <location evidence="2">Cytoplasm</location>
    </subcellularLocation>
</comment>
<dbReference type="GO" id="GO:0061630">
    <property type="term" value="F:ubiquitin protein ligase activity"/>
    <property type="evidence" value="ECO:0007669"/>
    <property type="project" value="UniProtKB-EC"/>
</dbReference>
<evidence type="ECO:0000259" key="23">
    <source>
        <dbReference type="PROSITE" id="PS50188"/>
    </source>
</evidence>
<dbReference type="GO" id="GO:1900226">
    <property type="term" value="P:negative regulation of NLRP3 inflammasome complex assembly"/>
    <property type="evidence" value="ECO:0007669"/>
    <property type="project" value="Ensembl"/>
</dbReference>
<comment type="subunit">
    <text evidence="16">Homo-multimerizes. Interacts with ARRDC4.</text>
</comment>
<dbReference type="InParanoid" id="A0A2Y9PQX8"/>
<dbReference type="CDD" id="cd19835">
    <property type="entry name" value="Bbox2_TRIM65_C-IV"/>
    <property type="match status" value="1"/>
</dbReference>
<dbReference type="PANTHER" id="PTHR25465">
    <property type="entry name" value="B-BOX DOMAIN CONTAINING"/>
    <property type="match status" value="1"/>
</dbReference>
<feature type="region of interest" description="Disordered" evidence="21">
    <location>
        <begin position="25"/>
        <end position="59"/>
    </location>
</feature>
<dbReference type="Proteomes" id="UP000248483">
    <property type="component" value="Unplaced"/>
</dbReference>
<dbReference type="InterPro" id="IPR003877">
    <property type="entry name" value="SPRY_dom"/>
</dbReference>
<dbReference type="Pfam" id="PF25600">
    <property type="entry name" value="TRIM_CC"/>
    <property type="match status" value="1"/>
</dbReference>
<evidence type="ECO:0000256" key="18">
    <source>
        <dbReference type="ARBA" id="ARBA00076763"/>
    </source>
</evidence>
<dbReference type="GO" id="GO:0032461">
    <property type="term" value="P:positive regulation of protein oligomerization"/>
    <property type="evidence" value="ECO:0007669"/>
    <property type="project" value="Ensembl"/>
</dbReference>
<dbReference type="InterPro" id="IPR003879">
    <property type="entry name" value="Butyrophylin_SPRY"/>
</dbReference>
<dbReference type="GO" id="GO:0044546">
    <property type="term" value="P:NLRP3 inflammasome complex assembly"/>
    <property type="evidence" value="ECO:0007669"/>
    <property type="project" value="Ensembl"/>
</dbReference>
<dbReference type="GO" id="GO:0032727">
    <property type="term" value="P:positive regulation of interferon-alpha production"/>
    <property type="evidence" value="ECO:0007669"/>
    <property type="project" value="Ensembl"/>
</dbReference>
<keyword evidence="13" id="KW-0391">Immunity</keyword>
<dbReference type="GO" id="GO:1900227">
    <property type="term" value="P:positive regulation of NLRP3 inflammasome complex assembly"/>
    <property type="evidence" value="ECO:0007669"/>
    <property type="project" value="Ensembl"/>
</dbReference>
<keyword evidence="7" id="KW-0597">Phosphoprotein</keyword>
<protein>
    <recommendedName>
        <fullName evidence="17">E3 ubiquitin-protein ligase TRIM65</fullName>
        <ecNumber evidence="5">2.3.2.27</ecNumber>
    </recommendedName>
    <alternativeName>
        <fullName evidence="18">Tripartite motif-containing protein 65</fullName>
    </alternativeName>
</protein>
<dbReference type="GO" id="GO:0050728">
    <property type="term" value="P:negative regulation of inflammatory response"/>
    <property type="evidence" value="ECO:0007669"/>
    <property type="project" value="Ensembl"/>
</dbReference>
<dbReference type="PROSITE" id="PS00518">
    <property type="entry name" value="ZF_RING_1"/>
    <property type="match status" value="1"/>
</dbReference>
<evidence type="ECO:0000256" key="16">
    <source>
        <dbReference type="ARBA" id="ARBA00065521"/>
    </source>
</evidence>
<dbReference type="STRING" id="9749.A0A2Y9PQX8"/>
<feature type="coiled-coil region" evidence="20">
    <location>
        <begin position="198"/>
        <end position="290"/>
    </location>
</feature>
<reference evidence="25" key="1">
    <citation type="submission" date="2025-08" db="UniProtKB">
        <authorList>
            <consortium name="RefSeq"/>
        </authorList>
    </citation>
    <scope>IDENTIFICATION</scope>
    <source>
        <tissue evidence="25">Blood</tissue>
    </source>
</reference>
<dbReference type="EC" id="2.3.2.27" evidence="5"/>
<dbReference type="GO" id="GO:0070936">
    <property type="term" value="P:protein K48-linked ubiquitination"/>
    <property type="evidence" value="ECO:0007669"/>
    <property type="project" value="Ensembl"/>
</dbReference>
<dbReference type="InterPro" id="IPR048222">
    <property type="entry name" value="TRIM65_SPRY_PRY"/>
</dbReference>
<evidence type="ECO:0000256" key="20">
    <source>
        <dbReference type="SAM" id="Coils"/>
    </source>
</evidence>
<dbReference type="FunFam" id="3.30.40.10:FF:000492">
    <property type="entry name" value="Tripartite motif containing 65"/>
    <property type="match status" value="1"/>
</dbReference>
<sequence length="579" mass="64669">MGRQSRSRRRRVERAHWEWRLVGAEEGLSSSSSQAGPGSARRTHTRAPAVPLRGPGLPPVRLGPPTAAMAAPWLEDRLTCAICLGLYQDPVTLFCGHNFCRACIQDWLGRSEKVCPECREPFPDSAELRRNVALSGVLEELRVRPAPDPGPGACCPRHGRPLELFCRTEGLCVCSVCTVRECRLHERTLLDAERREREAQLRATLEVTQQQATQAESQLQELQQRSSQIQSSACTLTSVISGKFNRLLQALEMQRDLALRDIEVAKTQALEQARDEKQRLQGHLEALSCCDHRIRNLLEQLDDRTFLQESQLLAPPGPLGPLTLPHWDEDQQLGGLKESLSQLCALLLQEGGHPGTPAEAADFGSMEAPGPLAPVASLVCPLRRKLWQNYRNLTFDPISANRHFYLSQQDRRVKHCRKPRGPDGPGSFELWQVQCAQSFQAGQHYWEVRVSNHSVTLGVAYSELTRRKLGPHTDNIGRGPSSWGLCIQEDSTQAWHNGEARRLPGVSGRLLGMDLDLTSGCLTFYSLEPETQHLHTFHAIFSRPLHPVFWLLEGRTLTLCHRPEAKLPPGLQEEASGLS</sequence>
<dbReference type="GeneID" id="111182809"/>
<dbReference type="KEGG" id="dle:111182809"/>
<keyword evidence="11 19" id="KW-0863">Zinc-finger</keyword>
<dbReference type="SUPFAM" id="SSF57850">
    <property type="entry name" value="RING/U-box"/>
    <property type="match status" value="1"/>
</dbReference>
<dbReference type="SUPFAM" id="SSF49899">
    <property type="entry name" value="Concanavalin A-like lectins/glucanases"/>
    <property type="match status" value="1"/>
</dbReference>
<dbReference type="PROSITE" id="PS50089">
    <property type="entry name" value="ZF_RING_2"/>
    <property type="match status" value="1"/>
</dbReference>
<evidence type="ECO:0000259" key="22">
    <source>
        <dbReference type="PROSITE" id="PS50089"/>
    </source>
</evidence>
<dbReference type="GO" id="GO:0010508">
    <property type="term" value="P:positive regulation of autophagy"/>
    <property type="evidence" value="ECO:0007669"/>
    <property type="project" value="Ensembl"/>
</dbReference>
<dbReference type="InterPro" id="IPR001841">
    <property type="entry name" value="Znf_RING"/>
</dbReference>
<evidence type="ECO:0000313" key="25">
    <source>
        <dbReference type="RefSeq" id="XP_022445273.1"/>
    </source>
</evidence>
<keyword evidence="10" id="KW-0479">Metal-binding</keyword>
<dbReference type="InterPro" id="IPR013083">
    <property type="entry name" value="Znf_RING/FYVE/PHD"/>
</dbReference>
<dbReference type="Gene3D" id="2.60.120.920">
    <property type="match status" value="1"/>
</dbReference>
<keyword evidence="14" id="KW-0007">Acetylation</keyword>
<keyword evidence="12" id="KW-0862">Zinc</keyword>
<dbReference type="FunFam" id="3.30.160.60:FF:002396">
    <property type="entry name" value="Tripartite motif containing 65"/>
    <property type="match status" value="1"/>
</dbReference>
<evidence type="ECO:0000256" key="14">
    <source>
        <dbReference type="ARBA" id="ARBA00022990"/>
    </source>
</evidence>
<dbReference type="GO" id="GO:0070534">
    <property type="term" value="P:protein K63-linked ubiquitination"/>
    <property type="evidence" value="ECO:0007669"/>
    <property type="project" value="Ensembl"/>
</dbReference>
<comment type="similarity">
    <text evidence="4">Belongs to the TRIM/RBCC family.</text>
</comment>
<evidence type="ECO:0000256" key="2">
    <source>
        <dbReference type="ARBA" id="ARBA00004496"/>
    </source>
</evidence>
<feature type="domain" description="RING-type" evidence="22">
    <location>
        <begin position="80"/>
        <end position="119"/>
    </location>
</feature>
<dbReference type="GO" id="GO:0060337">
    <property type="term" value="P:type I interferon-mediated signaling pathway"/>
    <property type="evidence" value="ECO:0007669"/>
    <property type="project" value="Ensembl"/>
</dbReference>
<evidence type="ECO:0000256" key="5">
    <source>
        <dbReference type="ARBA" id="ARBA00012483"/>
    </source>
</evidence>
<proteinExistence type="inferred from homology"/>
<dbReference type="SMART" id="SM00449">
    <property type="entry name" value="SPRY"/>
    <property type="match status" value="1"/>
</dbReference>
<evidence type="ECO:0000256" key="12">
    <source>
        <dbReference type="ARBA" id="ARBA00022833"/>
    </source>
</evidence>
<dbReference type="RefSeq" id="XP_022445273.1">
    <property type="nucleotide sequence ID" value="XM_022589565.1"/>
</dbReference>
<dbReference type="PROSITE" id="PS50188">
    <property type="entry name" value="B302_SPRY"/>
    <property type="match status" value="1"/>
</dbReference>
<dbReference type="Gene3D" id="3.30.160.60">
    <property type="entry name" value="Classic Zinc Finger"/>
    <property type="match status" value="1"/>
</dbReference>
<evidence type="ECO:0000256" key="6">
    <source>
        <dbReference type="ARBA" id="ARBA00022490"/>
    </source>
</evidence>
<dbReference type="InterPro" id="IPR001870">
    <property type="entry name" value="B30.2/SPRY"/>
</dbReference>
<comment type="catalytic activity">
    <reaction evidence="1">
        <text>S-ubiquitinyl-[E2 ubiquitin-conjugating enzyme]-L-cysteine + [acceptor protein]-L-lysine = [E2 ubiquitin-conjugating enzyme]-L-cysteine + N(6)-ubiquitinyl-[acceptor protein]-L-lysine.</text>
        <dbReference type="EC" id="2.3.2.27"/>
    </reaction>
</comment>
<evidence type="ECO:0000256" key="1">
    <source>
        <dbReference type="ARBA" id="ARBA00000900"/>
    </source>
</evidence>
<dbReference type="InterPro" id="IPR043136">
    <property type="entry name" value="B30.2/SPRY_sf"/>
</dbReference>
<comment type="pathway">
    <text evidence="3">Protein modification; protein ubiquitination.</text>
</comment>
<dbReference type="Pfam" id="PF00097">
    <property type="entry name" value="zf-C3HC4"/>
    <property type="match status" value="1"/>
</dbReference>
<dbReference type="GO" id="GO:0032728">
    <property type="term" value="P:positive regulation of interferon-beta production"/>
    <property type="evidence" value="ECO:0007669"/>
    <property type="project" value="Ensembl"/>
</dbReference>
<keyword evidence="8" id="KW-0399">Innate immunity</keyword>
<keyword evidence="15 20" id="KW-0175">Coiled coil</keyword>
<dbReference type="InterPro" id="IPR013320">
    <property type="entry name" value="ConA-like_dom_sf"/>
</dbReference>
<keyword evidence="24" id="KW-1185">Reference proteome</keyword>
<evidence type="ECO:0000256" key="11">
    <source>
        <dbReference type="ARBA" id="ARBA00022771"/>
    </source>
</evidence>
<evidence type="ECO:0000256" key="8">
    <source>
        <dbReference type="ARBA" id="ARBA00022588"/>
    </source>
</evidence>
<evidence type="ECO:0000256" key="9">
    <source>
        <dbReference type="ARBA" id="ARBA00022679"/>
    </source>
</evidence>
<dbReference type="FunFam" id="2.60.120.920:FF:000061">
    <property type="entry name" value="Tripartite motif containing 65"/>
    <property type="match status" value="1"/>
</dbReference>
<accession>A0A2Y9PQX8</accession>
<dbReference type="FunCoup" id="A0A2Y9PQX8">
    <property type="interactions" value="531"/>
</dbReference>
<name>A0A2Y9PQX8_DELLE</name>
<dbReference type="InterPro" id="IPR058030">
    <property type="entry name" value="TRIM8/14/16/25/29/45/65_CC"/>
</dbReference>
<keyword evidence="9" id="KW-0808">Transferase</keyword>
<dbReference type="GO" id="GO:0005829">
    <property type="term" value="C:cytosol"/>
    <property type="evidence" value="ECO:0007669"/>
    <property type="project" value="Ensembl"/>
</dbReference>
<evidence type="ECO:0000256" key="3">
    <source>
        <dbReference type="ARBA" id="ARBA00004906"/>
    </source>
</evidence>
<feature type="domain" description="B30.2/SPRY" evidence="23">
    <location>
        <begin position="373"/>
        <end position="566"/>
    </location>
</feature>